<dbReference type="Pfam" id="PF13579">
    <property type="entry name" value="Glyco_trans_4_4"/>
    <property type="match status" value="1"/>
</dbReference>
<comment type="caution">
    <text evidence="2">The sequence shown here is derived from an EMBL/GenBank/DDBJ whole genome shotgun (WGS) entry which is preliminary data.</text>
</comment>
<keyword evidence="2" id="KW-0808">Transferase</keyword>
<dbReference type="Pfam" id="PF13692">
    <property type="entry name" value="Glyco_trans_1_4"/>
    <property type="match status" value="1"/>
</dbReference>
<proteinExistence type="predicted"/>
<dbReference type="Gene3D" id="3.40.50.2000">
    <property type="entry name" value="Glycogen Phosphorylase B"/>
    <property type="match status" value="2"/>
</dbReference>
<dbReference type="SUPFAM" id="SSF53756">
    <property type="entry name" value="UDP-Glycosyltransferase/glycogen phosphorylase"/>
    <property type="match status" value="1"/>
</dbReference>
<name>A0A366FNF2_9HYPH</name>
<dbReference type="PANTHER" id="PTHR45947:SF3">
    <property type="entry name" value="SULFOQUINOVOSYL TRANSFERASE SQD2"/>
    <property type="match status" value="1"/>
</dbReference>
<dbReference type="CDD" id="cd03801">
    <property type="entry name" value="GT4_PimA-like"/>
    <property type="match status" value="1"/>
</dbReference>
<protein>
    <submittedName>
        <fullName evidence="2">Glycosyltransferase involved in cell wall biosynthesis</fullName>
    </submittedName>
</protein>
<dbReference type="PANTHER" id="PTHR45947">
    <property type="entry name" value="SULFOQUINOVOSYL TRANSFERASE SQD2"/>
    <property type="match status" value="1"/>
</dbReference>
<feature type="domain" description="Glycosyltransferase subfamily 4-like N-terminal" evidence="1">
    <location>
        <begin position="33"/>
        <end position="145"/>
    </location>
</feature>
<keyword evidence="3" id="KW-1185">Reference proteome</keyword>
<accession>A0A366FNF2</accession>
<dbReference type="Proteomes" id="UP000253529">
    <property type="component" value="Unassembled WGS sequence"/>
</dbReference>
<organism evidence="2 3">
    <name type="scientific">Roseiarcus fermentans</name>
    <dbReference type="NCBI Taxonomy" id="1473586"/>
    <lineage>
        <taxon>Bacteria</taxon>
        <taxon>Pseudomonadati</taxon>
        <taxon>Pseudomonadota</taxon>
        <taxon>Alphaproteobacteria</taxon>
        <taxon>Hyphomicrobiales</taxon>
        <taxon>Roseiarcaceae</taxon>
        <taxon>Roseiarcus</taxon>
    </lineage>
</organism>
<dbReference type="GO" id="GO:0016757">
    <property type="term" value="F:glycosyltransferase activity"/>
    <property type="evidence" value="ECO:0007669"/>
    <property type="project" value="TreeGrafter"/>
</dbReference>
<reference evidence="2 3" key="1">
    <citation type="submission" date="2018-06" db="EMBL/GenBank/DDBJ databases">
        <title>Genomic Encyclopedia of Type Strains, Phase IV (KMG-IV): sequencing the most valuable type-strain genomes for metagenomic binning, comparative biology and taxonomic classification.</title>
        <authorList>
            <person name="Goeker M."/>
        </authorList>
    </citation>
    <scope>NUCLEOTIDE SEQUENCE [LARGE SCALE GENOMIC DNA]</scope>
    <source>
        <strain evidence="2 3">DSM 24875</strain>
    </source>
</reference>
<dbReference type="EMBL" id="QNRK01000006">
    <property type="protein sequence ID" value="RBP16097.1"/>
    <property type="molecule type" value="Genomic_DNA"/>
</dbReference>
<dbReference type="InterPro" id="IPR028098">
    <property type="entry name" value="Glyco_trans_4-like_N"/>
</dbReference>
<gene>
    <name evidence="2" type="ORF">DFR50_10659</name>
</gene>
<dbReference type="InterPro" id="IPR050194">
    <property type="entry name" value="Glycosyltransferase_grp1"/>
</dbReference>
<evidence type="ECO:0000313" key="3">
    <source>
        <dbReference type="Proteomes" id="UP000253529"/>
    </source>
</evidence>
<evidence type="ECO:0000313" key="2">
    <source>
        <dbReference type="EMBL" id="RBP16097.1"/>
    </source>
</evidence>
<dbReference type="RefSeq" id="WP_170153085.1">
    <property type="nucleotide sequence ID" value="NZ_QNRK01000006.1"/>
</dbReference>
<sequence length="363" mass="38785">MSLPSATAPNLRSTAMAVPAGAIRLLVDSSGIGGIERHIAVLTAALRRRGYDARILLLDDHGDHPWLEQLAAEGLPFDVNRGGVNGLFQRLRAERAGLLHTHGYKAGVLGRPIARLLGVPVVSTFHSGETGRFPVNVYQRLDEWTGLLATRISVSPAIAGRLPFSSRLIANFVATSDRPPTGPLPPAVGFVGRLSHEKGPDLFCLAASASPPDVRWLVFGDGPMRGELQRQYGARVEFRGMVSNIAEAWPEIGLLLMPSRAEGLPMAALEALAAGVPVASARVGAMPDVIRPGENGWLFDAGDLEAVGTIVRAWAGERDARAEAWRLSAWRVAHDRFGVETGLDRTLDAYAAAGFKASPPSRQ</sequence>
<dbReference type="AlphaFoldDB" id="A0A366FNF2"/>
<evidence type="ECO:0000259" key="1">
    <source>
        <dbReference type="Pfam" id="PF13579"/>
    </source>
</evidence>